<feature type="region of interest" description="Disordered" evidence="1">
    <location>
        <begin position="15"/>
        <end position="53"/>
    </location>
</feature>
<dbReference type="Gramene" id="OB02G14530.1">
    <property type="protein sequence ID" value="OB02G14530.1"/>
    <property type="gene ID" value="OB02G14530"/>
</dbReference>
<dbReference type="AlphaFoldDB" id="J3L9Y6"/>
<name>J3L9Y6_ORYBR</name>
<feature type="compositionally biased region" description="Low complexity" evidence="1">
    <location>
        <begin position="15"/>
        <end position="27"/>
    </location>
</feature>
<dbReference type="Proteomes" id="UP000006038">
    <property type="component" value="Unassembled WGS sequence"/>
</dbReference>
<dbReference type="EnsemblPlants" id="OB02G14530.1">
    <property type="protein sequence ID" value="OB02G14530.1"/>
    <property type="gene ID" value="OB02G14530"/>
</dbReference>
<keyword evidence="3" id="KW-1185">Reference proteome</keyword>
<dbReference type="HOGENOM" id="CLU_176561_0_0_1"/>
<evidence type="ECO:0000313" key="2">
    <source>
        <dbReference type="EnsemblPlants" id="OB02G14530.1"/>
    </source>
</evidence>
<proteinExistence type="predicted"/>
<evidence type="ECO:0000313" key="3">
    <source>
        <dbReference type="Proteomes" id="UP000006038"/>
    </source>
</evidence>
<sequence length="53" mass="5681">MRRASVLRRALLSAPPSSVPAVRRATAPPRPFYSQTSGASGDQPPKSALEKVY</sequence>
<evidence type="ECO:0000256" key="1">
    <source>
        <dbReference type="SAM" id="MobiDB-lite"/>
    </source>
</evidence>
<organism evidence="2">
    <name type="scientific">Oryza brachyantha</name>
    <name type="common">malo sina</name>
    <dbReference type="NCBI Taxonomy" id="4533"/>
    <lineage>
        <taxon>Eukaryota</taxon>
        <taxon>Viridiplantae</taxon>
        <taxon>Streptophyta</taxon>
        <taxon>Embryophyta</taxon>
        <taxon>Tracheophyta</taxon>
        <taxon>Spermatophyta</taxon>
        <taxon>Magnoliopsida</taxon>
        <taxon>Liliopsida</taxon>
        <taxon>Poales</taxon>
        <taxon>Poaceae</taxon>
        <taxon>BOP clade</taxon>
        <taxon>Oryzoideae</taxon>
        <taxon>Oryzeae</taxon>
        <taxon>Oryzinae</taxon>
        <taxon>Oryza</taxon>
    </lineage>
</organism>
<reference evidence="2" key="1">
    <citation type="submission" date="2013-04" db="UniProtKB">
        <authorList>
            <consortium name="EnsemblPlants"/>
        </authorList>
    </citation>
    <scope>IDENTIFICATION</scope>
</reference>
<accession>J3L9Y6</accession>
<protein>
    <submittedName>
        <fullName evidence="2">Uncharacterized protein</fullName>
    </submittedName>
</protein>